<dbReference type="Gene3D" id="2.20.25.10">
    <property type="match status" value="1"/>
</dbReference>
<proteinExistence type="predicted"/>
<dbReference type="RefSeq" id="WP_012673996.1">
    <property type="nucleotide sequence ID" value="NC_012438.1"/>
</dbReference>
<dbReference type="STRING" id="204536.SULAZ_0566"/>
<dbReference type="EMBL" id="CP001229">
    <property type="protein sequence ID" value="ACN98674.1"/>
    <property type="molecule type" value="Genomic_DNA"/>
</dbReference>
<name>C1DTW9_SULAA</name>
<dbReference type="KEGG" id="saf:SULAZ_0566"/>
<dbReference type="AlphaFoldDB" id="C1DTW9"/>
<evidence type="ECO:0000313" key="2">
    <source>
        <dbReference type="Proteomes" id="UP000001369"/>
    </source>
</evidence>
<protein>
    <submittedName>
        <fullName evidence="1">Uncharacterized protein</fullName>
    </submittedName>
</protein>
<reference evidence="1 2" key="1">
    <citation type="journal article" date="2009" name="J. Bacteriol.">
        <title>Complete and draft genome sequences of six members of the Aquificales.</title>
        <authorList>
            <person name="Reysenbach A.L."/>
            <person name="Hamamura N."/>
            <person name="Podar M."/>
            <person name="Griffiths E."/>
            <person name="Ferreira S."/>
            <person name="Hochstein R."/>
            <person name="Heidelberg J."/>
            <person name="Johnson J."/>
            <person name="Mead D."/>
            <person name="Pohorille A."/>
            <person name="Sarmiento M."/>
            <person name="Schweighofer K."/>
            <person name="Seshadri R."/>
            <person name="Voytek M.A."/>
        </authorList>
    </citation>
    <scope>NUCLEOTIDE SEQUENCE [LARGE SCALE GENOMIC DNA]</scope>
    <source>
        <strain evidence="2">Az-Fu1 / DSM 15241 / OCM 825</strain>
    </source>
</reference>
<organism evidence="1 2">
    <name type="scientific">Sulfurihydrogenibium azorense (strain DSM 15241 / OCM 825 / Az-Fu1)</name>
    <dbReference type="NCBI Taxonomy" id="204536"/>
    <lineage>
        <taxon>Bacteria</taxon>
        <taxon>Pseudomonadati</taxon>
        <taxon>Aquificota</taxon>
        <taxon>Aquificia</taxon>
        <taxon>Aquificales</taxon>
        <taxon>Hydrogenothermaceae</taxon>
        <taxon>Sulfurihydrogenibium</taxon>
    </lineage>
</organism>
<dbReference type="OrthoDB" id="9812205at2"/>
<dbReference type="Pfam" id="PF03966">
    <property type="entry name" value="Trm112p"/>
    <property type="match status" value="1"/>
</dbReference>
<dbReference type="eggNOG" id="COG2835">
    <property type="taxonomic scope" value="Bacteria"/>
</dbReference>
<dbReference type="Proteomes" id="UP000001369">
    <property type="component" value="Chromosome"/>
</dbReference>
<sequence>MINKDLLTILACPVCKSDLEFIEIKENQYLKCLKCNLYYPIKEDIPILLEDEALKEEDVKRG</sequence>
<gene>
    <name evidence="1" type="ordered locus">SULAZ_0566</name>
</gene>
<accession>C1DTW9</accession>
<dbReference type="SUPFAM" id="SSF158997">
    <property type="entry name" value="Trm112p-like"/>
    <property type="match status" value="1"/>
</dbReference>
<evidence type="ECO:0000313" key="1">
    <source>
        <dbReference type="EMBL" id="ACN98674.1"/>
    </source>
</evidence>
<keyword evidence="2" id="KW-1185">Reference proteome</keyword>
<dbReference type="HOGENOM" id="CLU_155659_4_2_0"/>
<dbReference type="InterPro" id="IPR005651">
    <property type="entry name" value="Trm112-like"/>
</dbReference>